<dbReference type="InterPro" id="IPR051823">
    <property type="entry name" value="ASADH-related"/>
</dbReference>
<dbReference type="CDD" id="cd18130">
    <property type="entry name" value="ASADH_C_arch_fung_like"/>
    <property type="match status" value="1"/>
</dbReference>
<name>T1C1F4_9ZZZZ</name>
<gene>
    <name evidence="2" type="ORF">B1B_02517</name>
</gene>
<evidence type="ECO:0000313" key="2">
    <source>
        <dbReference type="EMBL" id="EQD74698.1"/>
    </source>
</evidence>
<dbReference type="Pfam" id="PF02774">
    <property type="entry name" value="Semialdhyde_dhC"/>
    <property type="match status" value="1"/>
</dbReference>
<evidence type="ECO:0000259" key="1">
    <source>
        <dbReference type="Pfam" id="PF02774"/>
    </source>
</evidence>
<dbReference type="SUPFAM" id="SSF55347">
    <property type="entry name" value="Glyceraldehyde-3-phosphate dehydrogenase-like, C-terminal domain"/>
    <property type="match status" value="1"/>
</dbReference>
<dbReference type="PANTHER" id="PTHR46718">
    <property type="entry name" value="ASPARTATE-SEMIALDEHYDE DEHYDROGENASE"/>
    <property type="match status" value="1"/>
</dbReference>
<sequence length="110" mass="11953">FGPRSVDVTTMQAVSGTGYPGTPSLDIISNVIPYIPGEEEKMIGETRKIFGFGEKQAFSIAATCTRVPVINGHLESVTVTFESRVTESEVVESFRSFRNHEVAWSPANAS</sequence>
<dbReference type="GO" id="GO:0004073">
    <property type="term" value="F:aspartate-semialdehyde dehydrogenase activity"/>
    <property type="evidence" value="ECO:0007669"/>
    <property type="project" value="TreeGrafter"/>
</dbReference>
<dbReference type="PANTHER" id="PTHR46718:SF1">
    <property type="entry name" value="ASPARTATE-SEMIALDEHYDE DEHYDROGENASE"/>
    <property type="match status" value="1"/>
</dbReference>
<dbReference type="Gene3D" id="3.30.360.10">
    <property type="entry name" value="Dihydrodipicolinate Reductase, domain 2"/>
    <property type="match status" value="1"/>
</dbReference>
<protein>
    <submittedName>
        <fullName evidence="2">Semialdehyde dehydrogenase, dimerization region domain protein</fullName>
    </submittedName>
</protein>
<reference evidence="2" key="2">
    <citation type="journal article" date="2014" name="ISME J.">
        <title>Microbial stratification in low pH oxic and suboxic macroscopic growths along an acid mine drainage.</title>
        <authorList>
            <person name="Mendez-Garcia C."/>
            <person name="Mesa V."/>
            <person name="Sprenger R.R."/>
            <person name="Richter M."/>
            <person name="Diez M.S."/>
            <person name="Solano J."/>
            <person name="Bargiela R."/>
            <person name="Golyshina O.V."/>
            <person name="Manteca A."/>
            <person name="Ramos J.L."/>
            <person name="Gallego J.R."/>
            <person name="Llorente I."/>
            <person name="Martins Dos Santos V.A."/>
            <person name="Jensen O.N."/>
            <person name="Pelaez A.I."/>
            <person name="Sanchez J."/>
            <person name="Ferrer M."/>
        </authorList>
    </citation>
    <scope>NUCLEOTIDE SEQUENCE</scope>
</reference>
<reference evidence="2" key="1">
    <citation type="submission" date="2013-08" db="EMBL/GenBank/DDBJ databases">
        <authorList>
            <person name="Mendez C."/>
            <person name="Richter M."/>
            <person name="Ferrer M."/>
            <person name="Sanchez J."/>
        </authorList>
    </citation>
    <scope>NUCLEOTIDE SEQUENCE</scope>
</reference>
<dbReference type="GO" id="GO:0046983">
    <property type="term" value="F:protein dimerization activity"/>
    <property type="evidence" value="ECO:0007669"/>
    <property type="project" value="InterPro"/>
</dbReference>
<feature type="non-terminal residue" evidence="2">
    <location>
        <position position="1"/>
    </location>
</feature>
<dbReference type="GO" id="GO:0009086">
    <property type="term" value="P:methionine biosynthetic process"/>
    <property type="evidence" value="ECO:0007669"/>
    <property type="project" value="TreeGrafter"/>
</dbReference>
<comment type="caution">
    <text evidence="2">The sequence shown here is derived from an EMBL/GenBank/DDBJ whole genome shotgun (WGS) entry which is preliminary data.</text>
</comment>
<dbReference type="AlphaFoldDB" id="T1C1F4"/>
<organism evidence="2">
    <name type="scientific">mine drainage metagenome</name>
    <dbReference type="NCBI Taxonomy" id="410659"/>
    <lineage>
        <taxon>unclassified sequences</taxon>
        <taxon>metagenomes</taxon>
        <taxon>ecological metagenomes</taxon>
    </lineage>
</organism>
<accession>T1C1F4</accession>
<dbReference type="InterPro" id="IPR012280">
    <property type="entry name" value="Semialdhyde_DH_dimer_dom"/>
</dbReference>
<dbReference type="EMBL" id="AUZY01001505">
    <property type="protein sequence ID" value="EQD74698.1"/>
    <property type="molecule type" value="Genomic_DNA"/>
</dbReference>
<dbReference type="GO" id="GO:0009088">
    <property type="term" value="P:threonine biosynthetic process"/>
    <property type="evidence" value="ECO:0007669"/>
    <property type="project" value="TreeGrafter"/>
</dbReference>
<feature type="domain" description="Semialdehyde dehydrogenase dimerisation" evidence="1">
    <location>
        <begin position="2"/>
        <end position="99"/>
    </location>
</feature>
<proteinExistence type="predicted"/>